<dbReference type="Pfam" id="PF02365">
    <property type="entry name" value="NAM"/>
    <property type="match status" value="1"/>
</dbReference>
<protein>
    <submittedName>
        <fullName evidence="6">NAC7 protein</fullName>
    </submittedName>
</protein>
<keyword evidence="4" id="KW-0539">Nucleus</keyword>
<dbReference type="GO" id="GO:0000976">
    <property type="term" value="F:transcription cis-regulatory region binding"/>
    <property type="evidence" value="ECO:0007669"/>
    <property type="project" value="UniProtKB-ARBA"/>
</dbReference>
<organism evidence="6">
    <name type="scientific">Ipomoea batatas</name>
    <name type="common">Sweet potato</name>
    <name type="synonym">Convolvulus batatas</name>
    <dbReference type="NCBI Taxonomy" id="4120"/>
    <lineage>
        <taxon>Eukaryota</taxon>
        <taxon>Viridiplantae</taxon>
        <taxon>Streptophyta</taxon>
        <taxon>Embryophyta</taxon>
        <taxon>Tracheophyta</taxon>
        <taxon>Spermatophyta</taxon>
        <taxon>Magnoliopsida</taxon>
        <taxon>eudicotyledons</taxon>
        <taxon>Gunneridae</taxon>
        <taxon>Pentapetalae</taxon>
        <taxon>asterids</taxon>
        <taxon>lamiids</taxon>
        <taxon>Solanales</taxon>
        <taxon>Convolvulaceae</taxon>
        <taxon>Ipomoeeae</taxon>
        <taxon>Ipomoea</taxon>
    </lineage>
</organism>
<dbReference type="SUPFAM" id="SSF101941">
    <property type="entry name" value="NAC domain"/>
    <property type="match status" value="1"/>
</dbReference>
<dbReference type="GO" id="GO:0006355">
    <property type="term" value="P:regulation of DNA-templated transcription"/>
    <property type="evidence" value="ECO:0007669"/>
    <property type="project" value="InterPro"/>
</dbReference>
<dbReference type="PANTHER" id="PTHR31744">
    <property type="entry name" value="PROTEIN CUP-SHAPED COTYLEDON 2-RELATED"/>
    <property type="match status" value="1"/>
</dbReference>
<dbReference type="PANTHER" id="PTHR31744:SF96">
    <property type="entry name" value="NAC DOMAIN-CONTAINING PROTEIN 21_22"/>
    <property type="match status" value="1"/>
</dbReference>
<dbReference type="InterPro" id="IPR036093">
    <property type="entry name" value="NAC_dom_sf"/>
</dbReference>
<dbReference type="FunFam" id="2.170.150.80:FF:000006">
    <property type="entry name" value="NAC domain-containing protein 100-like"/>
    <property type="match status" value="1"/>
</dbReference>
<proteinExistence type="evidence at transcript level"/>
<dbReference type="PROSITE" id="PS51005">
    <property type="entry name" value="NAC"/>
    <property type="match status" value="1"/>
</dbReference>
<accession>A0A2Z5HVI8</accession>
<dbReference type="Gene3D" id="2.170.150.80">
    <property type="entry name" value="NAC domain"/>
    <property type="match status" value="1"/>
</dbReference>
<sequence>MNSGGSLSMVEAKLPPGFRFHPRDEELICDYLARKINGSGDPHHLRPPFLIEVDLNKCEPWDIPGIACVGGKDWYFYSQRDRKYATGLRTNRATVSGYWKATGKDRPVISKGTLVGMRKTLVFYQGRAPKGRKTDWVMHEFRLEGPLGPPPLSSTKEDWVLCRVFHKSKEIPGAKQGIVSGGGGYNTTYDHHHDGVAMTSSSLPPLMDPYGGIAFNQTHPNNTALLNDYYEQVPCFSIFSPNNPAATAAATSAFQNPTAAATTTAFNVLPPDICAYFNSASSSSTDKNVIKAVLGHLNINYNNNNSNNNNNNNMINSNSVNNMVNVKGGGSPSFGEGSSESTSFLSEVGLNSIWNNDY</sequence>
<feature type="domain" description="NAC" evidence="5">
    <location>
        <begin position="14"/>
        <end position="167"/>
    </location>
</feature>
<evidence type="ECO:0000313" key="6">
    <source>
        <dbReference type="EMBL" id="AXC43978.1"/>
    </source>
</evidence>
<dbReference type="InterPro" id="IPR003441">
    <property type="entry name" value="NAC-dom"/>
</dbReference>
<evidence type="ECO:0000256" key="1">
    <source>
        <dbReference type="ARBA" id="ARBA00023015"/>
    </source>
</evidence>
<evidence type="ECO:0000256" key="2">
    <source>
        <dbReference type="ARBA" id="ARBA00023125"/>
    </source>
</evidence>
<name>A0A2Z5HVI8_IPOBA</name>
<evidence type="ECO:0000259" key="5">
    <source>
        <dbReference type="PROSITE" id="PS51005"/>
    </source>
</evidence>
<keyword evidence="2" id="KW-0238">DNA-binding</keyword>
<reference evidence="6" key="1">
    <citation type="journal article" date="2018" name="Crop Sci.">
        <title>Isolation, expression analysis, and function evaluation of 12 stress-responsive genes of NAC transcription factors in sweetpotato.</title>
        <authorList>
            <person name="Meng X."/>
            <person name="Li G."/>
            <person name="Yu J."/>
            <person name="Cai J."/>
            <person name="Dong T."/>
            <person name="Sun J."/>
            <person name="Xu T."/>
            <person name="Li Z."/>
            <person name="Pan S."/>
            <person name="Ma D."/>
            <person name="Zhu M."/>
        </authorList>
    </citation>
    <scope>NUCLEOTIDE SEQUENCE</scope>
</reference>
<dbReference type="AlphaFoldDB" id="A0A2Z5HVI8"/>
<evidence type="ECO:0000256" key="4">
    <source>
        <dbReference type="ARBA" id="ARBA00023242"/>
    </source>
</evidence>
<dbReference type="EMBL" id="MG657373">
    <property type="protein sequence ID" value="AXC43978.1"/>
    <property type="molecule type" value="mRNA"/>
</dbReference>
<keyword evidence="3" id="KW-0804">Transcription</keyword>
<keyword evidence="1" id="KW-0805">Transcription regulation</keyword>
<evidence type="ECO:0000256" key="3">
    <source>
        <dbReference type="ARBA" id="ARBA00023163"/>
    </source>
</evidence>